<evidence type="ECO:0000313" key="2">
    <source>
        <dbReference type="EMBL" id="GLY74598.1"/>
    </source>
</evidence>
<reference evidence="2" key="1">
    <citation type="submission" date="2023-03" db="EMBL/GenBank/DDBJ databases">
        <title>Actinoallomurus iriomotensis NBRC 103681.</title>
        <authorList>
            <person name="Ichikawa N."/>
            <person name="Sato H."/>
            <person name="Tonouchi N."/>
        </authorList>
    </citation>
    <scope>NUCLEOTIDE SEQUENCE</scope>
    <source>
        <strain evidence="2">NBRC 103681</strain>
    </source>
</reference>
<dbReference type="PANTHER" id="PTHR43190">
    <property type="entry name" value="N-ACETYL-D-GLUCOSAMINE KINASE"/>
    <property type="match status" value="1"/>
</dbReference>
<dbReference type="Proteomes" id="UP001165135">
    <property type="component" value="Unassembled WGS sequence"/>
</dbReference>
<evidence type="ECO:0000313" key="3">
    <source>
        <dbReference type="Proteomes" id="UP001165135"/>
    </source>
</evidence>
<comment type="caution">
    <text evidence="2">The sequence shown here is derived from an EMBL/GenBank/DDBJ whole genome shotgun (WGS) entry which is preliminary data.</text>
</comment>
<dbReference type="SUPFAM" id="SSF53067">
    <property type="entry name" value="Actin-like ATPase domain"/>
    <property type="match status" value="1"/>
</dbReference>
<sequence>MSEFAVDGGQTRLRLGLVVDGAVRDVVEHDGFRYRPSVDPVDSTVRAVCAAVDGRPVGRIALGLTSAPSTVDGARRMARAMLDAIGADEVLIAGDVVTAHAGALGGGPGVVITAGTGTNCLGVNGDGTEHADGFGHLLGDDGSGFSIGRSGVAAALRAREGRGPATSLVDVLDAHFADVPDFPHGIYSTVNPVASIASFTRAVVAEARAGDAVASELWARAADRLVDTTMSVVRRCFPDAAEVPVSYTGRLFDVADLLREPFVAGLAARCPEARVREPQGAPIDGAARLLGEHPYGTLVTREAR</sequence>
<dbReference type="EMBL" id="BSTJ01000003">
    <property type="protein sequence ID" value="GLY74598.1"/>
    <property type="molecule type" value="Genomic_DNA"/>
</dbReference>
<organism evidence="2 3">
    <name type="scientific">Actinoallomurus iriomotensis</name>
    <dbReference type="NCBI Taxonomy" id="478107"/>
    <lineage>
        <taxon>Bacteria</taxon>
        <taxon>Bacillati</taxon>
        <taxon>Actinomycetota</taxon>
        <taxon>Actinomycetes</taxon>
        <taxon>Streptosporangiales</taxon>
        <taxon>Thermomonosporaceae</taxon>
        <taxon>Actinoallomurus</taxon>
    </lineage>
</organism>
<dbReference type="InterPro" id="IPR052519">
    <property type="entry name" value="Euk-type_GlcNAc_Kinase"/>
</dbReference>
<name>A0A9W6RF27_9ACTN</name>
<accession>A0A9W6RF27</accession>
<dbReference type="Pfam" id="PF01869">
    <property type="entry name" value="BcrAD_BadFG"/>
    <property type="match status" value="1"/>
</dbReference>
<protein>
    <recommendedName>
        <fullName evidence="1">ATPase BadF/BadG/BcrA/BcrD type domain-containing protein</fullName>
    </recommendedName>
</protein>
<evidence type="ECO:0000259" key="1">
    <source>
        <dbReference type="Pfam" id="PF01869"/>
    </source>
</evidence>
<dbReference type="CDD" id="cd24007">
    <property type="entry name" value="ASKHA_NBD_eukNAGK-like"/>
    <property type="match status" value="1"/>
</dbReference>
<feature type="domain" description="ATPase BadF/BadG/BcrA/BcrD type" evidence="1">
    <location>
        <begin position="89"/>
        <end position="286"/>
    </location>
</feature>
<proteinExistence type="predicted"/>
<dbReference type="RefSeq" id="WP_285620549.1">
    <property type="nucleotide sequence ID" value="NZ_BSTJ01000003.1"/>
</dbReference>
<dbReference type="AlphaFoldDB" id="A0A9W6RF27"/>
<gene>
    <name evidence="2" type="ORF">Airi01_028650</name>
</gene>
<dbReference type="InterPro" id="IPR043129">
    <property type="entry name" value="ATPase_NBD"/>
</dbReference>
<dbReference type="InterPro" id="IPR002731">
    <property type="entry name" value="ATPase_BadF"/>
</dbReference>
<dbReference type="PANTHER" id="PTHR43190:SF3">
    <property type="entry name" value="N-ACETYL-D-GLUCOSAMINE KINASE"/>
    <property type="match status" value="1"/>
</dbReference>
<dbReference type="Gene3D" id="3.30.420.40">
    <property type="match status" value="2"/>
</dbReference>